<feature type="transmembrane region" description="Helical" evidence="18">
    <location>
        <begin position="66"/>
        <end position="86"/>
    </location>
</feature>
<dbReference type="GO" id="GO:0051301">
    <property type="term" value="P:cell division"/>
    <property type="evidence" value="ECO:0007669"/>
    <property type="project" value="InterPro"/>
</dbReference>
<dbReference type="AlphaFoldDB" id="A0A921IX15"/>
<evidence type="ECO:0000256" key="9">
    <source>
        <dbReference type="ARBA" id="ARBA00032370"/>
    </source>
</evidence>
<comment type="similarity">
    <text evidence="11">Belongs to the SEDS family. FtsW subfamily.</text>
</comment>
<evidence type="ECO:0000256" key="15">
    <source>
        <dbReference type="ARBA" id="ARBA00049902"/>
    </source>
</evidence>
<sequence>MADSKRTGGGQAPDTAEEKNSVREKGSARERSERTRGKRKRGAGEHSALGEKLIAGVPARIMRPRLVFLSCLVALLAFGLLMVYSASSVEALKETGSSTYYLGRQFVFMLLGGAFMLAASRVSLDFMRSGIMWGIWISVVVLLFAVLAVGVNVGGATRWIVIFGFQFQPSEFAKAVVILTAAKILHEYYEEGSLSTVVFIAQIIGCAVLPLIAIILEPDMGTCMIIAGSIFAMGYFAGLSYPLTVFLLVCGILVAAVFVLSSEYRSARLFTVSDPWLDPYGDGYQATLAIMAFASGGLFGRGIGNSTMKYNYLPEAHNDYILAIIGEELGFVGTLIFFAVYLMLIYAAFKIASQSPTVQGRVIAYGSAFMIMAQALLNILGILGAIPMSGKTLPFISYGGSSVMATLILAGLILRVSIESNPLTSHDARRAAFEVVREGALGDEAADVSGVSSTIEGSTAGTPRVRSSARRSGFTVVEGGPGASEGISGGNGSRGGSSASGGSAARGRKSAGTSARGRGSTSRGRAASRADSSRRGSYERVDLGGGPADRLRSRGVRTRYDEGGTYRGRGSRGRDHRRDRHDR</sequence>
<dbReference type="PANTHER" id="PTHR30474">
    <property type="entry name" value="CELL CYCLE PROTEIN"/>
    <property type="match status" value="1"/>
</dbReference>
<dbReference type="GO" id="GO:0032153">
    <property type="term" value="C:cell division site"/>
    <property type="evidence" value="ECO:0007669"/>
    <property type="project" value="TreeGrafter"/>
</dbReference>
<evidence type="ECO:0000256" key="13">
    <source>
        <dbReference type="ARBA" id="ARBA00041418"/>
    </source>
</evidence>
<reference evidence="19" key="1">
    <citation type="journal article" date="2021" name="PeerJ">
        <title>Extensive microbial diversity within the chicken gut microbiome revealed by metagenomics and culture.</title>
        <authorList>
            <person name="Gilroy R."/>
            <person name="Ravi A."/>
            <person name="Getino M."/>
            <person name="Pursley I."/>
            <person name="Horton D.L."/>
            <person name="Alikhan N.F."/>
            <person name="Baker D."/>
            <person name="Gharbi K."/>
            <person name="Hall N."/>
            <person name="Watson M."/>
            <person name="Adriaenssens E.M."/>
            <person name="Foster-Nyarko E."/>
            <person name="Jarju S."/>
            <person name="Secka A."/>
            <person name="Antonio M."/>
            <person name="Oren A."/>
            <person name="Chaudhuri R.R."/>
            <person name="La Ragione R."/>
            <person name="Hildebrand F."/>
            <person name="Pallen M.J."/>
        </authorList>
    </citation>
    <scope>NUCLEOTIDE SEQUENCE</scope>
    <source>
        <strain evidence="19">ChiHjej13B12-9602</strain>
    </source>
</reference>
<feature type="region of interest" description="Disordered" evidence="17">
    <location>
        <begin position="1"/>
        <end position="44"/>
    </location>
</feature>
<feature type="compositionally biased region" description="Basic and acidic residues" evidence="17">
    <location>
        <begin position="16"/>
        <end position="35"/>
    </location>
</feature>
<feature type="transmembrane region" description="Helical" evidence="18">
    <location>
        <begin position="395"/>
        <end position="414"/>
    </location>
</feature>
<feature type="transmembrane region" description="Helical" evidence="18">
    <location>
        <begin position="320"/>
        <end position="349"/>
    </location>
</feature>
<name>A0A921IX15_9ACTN</name>
<feature type="region of interest" description="Disordered" evidence="17">
    <location>
        <begin position="451"/>
        <end position="583"/>
    </location>
</feature>
<dbReference type="GO" id="GO:0015648">
    <property type="term" value="F:lipid-linked peptidoglycan transporter activity"/>
    <property type="evidence" value="ECO:0007669"/>
    <property type="project" value="TreeGrafter"/>
</dbReference>
<feature type="transmembrane region" description="Helical" evidence="18">
    <location>
        <begin position="283"/>
        <end position="300"/>
    </location>
</feature>
<evidence type="ECO:0000256" key="2">
    <source>
        <dbReference type="ARBA" id="ARBA00022676"/>
    </source>
</evidence>
<comment type="caution">
    <text evidence="19">The sequence shown here is derived from an EMBL/GenBank/DDBJ whole genome shotgun (WGS) entry which is preliminary data.</text>
</comment>
<evidence type="ECO:0000256" key="17">
    <source>
        <dbReference type="SAM" id="MobiDB-lite"/>
    </source>
</evidence>
<keyword evidence="7 18" id="KW-1133">Transmembrane helix</keyword>
<dbReference type="Pfam" id="PF01098">
    <property type="entry name" value="FTSW_RODA_SPOVE"/>
    <property type="match status" value="1"/>
</dbReference>
<evidence type="ECO:0000256" key="6">
    <source>
        <dbReference type="ARBA" id="ARBA00022984"/>
    </source>
</evidence>
<evidence type="ECO:0000256" key="7">
    <source>
        <dbReference type="ARBA" id="ARBA00022989"/>
    </source>
</evidence>
<keyword evidence="6" id="KW-0573">Peptidoglycan synthesis</keyword>
<dbReference type="GO" id="GO:0009252">
    <property type="term" value="P:peptidoglycan biosynthetic process"/>
    <property type="evidence" value="ECO:0007669"/>
    <property type="project" value="UniProtKB-KW"/>
</dbReference>
<dbReference type="GO" id="GO:0008955">
    <property type="term" value="F:peptidoglycan glycosyltransferase activity"/>
    <property type="evidence" value="ECO:0007669"/>
    <property type="project" value="UniProtKB-EC"/>
</dbReference>
<comment type="catalytic activity">
    <reaction evidence="15">
        <text>[GlcNAc-(1-&gt;4)-Mur2Ac(oyl-L-Ala-gamma-D-Glu-L-Lys-D-Ala-D-Ala)](n)-di-trans,octa-cis-undecaprenyl diphosphate + beta-D-GlcNAc-(1-&gt;4)-Mur2Ac(oyl-L-Ala-gamma-D-Glu-L-Lys-D-Ala-D-Ala)-di-trans,octa-cis-undecaprenyl diphosphate = [GlcNAc-(1-&gt;4)-Mur2Ac(oyl-L-Ala-gamma-D-Glu-L-Lys-D-Ala-D-Ala)](n+1)-di-trans,octa-cis-undecaprenyl diphosphate + di-trans,octa-cis-undecaprenyl diphosphate + H(+)</text>
        <dbReference type="Rhea" id="RHEA:23708"/>
        <dbReference type="Rhea" id="RHEA-COMP:9602"/>
        <dbReference type="Rhea" id="RHEA-COMP:9603"/>
        <dbReference type="ChEBI" id="CHEBI:15378"/>
        <dbReference type="ChEBI" id="CHEBI:58405"/>
        <dbReference type="ChEBI" id="CHEBI:60033"/>
        <dbReference type="ChEBI" id="CHEBI:78435"/>
        <dbReference type="EC" id="2.4.99.28"/>
    </reaction>
</comment>
<keyword evidence="5" id="KW-0133">Cell shape</keyword>
<evidence type="ECO:0000256" key="4">
    <source>
        <dbReference type="ARBA" id="ARBA00022692"/>
    </source>
</evidence>
<feature type="transmembrane region" description="Helical" evidence="18">
    <location>
        <begin position="361"/>
        <end position="383"/>
    </location>
</feature>
<evidence type="ECO:0000256" key="14">
    <source>
        <dbReference type="ARBA" id="ARBA00044770"/>
    </source>
</evidence>
<feature type="compositionally biased region" description="Basic and acidic residues" evidence="17">
    <location>
        <begin position="531"/>
        <end position="542"/>
    </location>
</feature>
<feature type="transmembrane region" description="Helical" evidence="18">
    <location>
        <begin position="131"/>
        <end position="151"/>
    </location>
</feature>
<evidence type="ECO:0000256" key="5">
    <source>
        <dbReference type="ARBA" id="ARBA00022960"/>
    </source>
</evidence>
<dbReference type="InterPro" id="IPR001182">
    <property type="entry name" value="FtsW/RodA"/>
</dbReference>
<dbReference type="RefSeq" id="WP_273190495.1">
    <property type="nucleotide sequence ID" value="NZ_DYUZ01000029.1"/>
</dbReference>
<feature type="compositionally biased region" description="Low complexity" evidence="17">
    <location>
        <begin position="500"/>
        <end position="530"/>
    </location>
</feature>
<keyword evidence="4 18" id="KW-0812">Transmembrane</keyword>
<accession>A0A921IX15</accession>
<dbReference type="PANTHER" id="PTHR30474:SF2">
    <property type="entry name" value="PEPTIDOGLYCAN GLYCOSYLTRANSFERASE FTSW-RELATED"/>
    <property type="match status" value="1"/>
</dbReference>
<feature type="transmembrane region" description="Helical" evidence="18">
    <location>
        <begin position="245"/>
        <end position="262"/>
    </location>
</feature>
<feature type="compositionally biased region" description="Polar residues" evidence="17">
    <location>
        <begin position="451"/>
        <end position="461"/>
    </location>
</feature>
<gene>
    <name evidence="19" type="ORF">K8V70_07125</name>
</gene>
<dbReference type="Proteomes" id="UP000753256">
    <property type="component" value="Unassembled WGS sequence"/>
</dbReference>
<evidence type="ECO:0000256" key="16">
    <source>
        <dbReference type="ARBA" id="ARBA00049966"/>
    </source>
</evidence>
<dbReference type="GO" id="GO:0005886">
    <property type="term" value="C:plasma membrane"/>
    <property type="evidence" value="ECO:0007669"/>
    <property type="project" value="TreeGrafter"/>
</dbReference>
<proteinExistence type="inferred from homology"/>
<evidence type="ECO:0000256" key="18">
    <source>
        <dbReference type="SAM" id="Phobius"/>
    </source>
</evidence>
<protein>
    <recommendedName>
        <fullName evidence="12">Probable peptidoglycan glycosyltransferase FtsW</fullName>
        <ecNumber evidence="14">2.4.99.28</ecNumber>
    </recommendedName>
    <alternativeName>
        <fullName evidence="13">Cell division protein FtsW</fullName>
    </alternativeName>
    <alternativeName>
        <fullName evidence="10">Cell wall polymerase</fullName>
    </alternativeName>
    <alternativeName>
        <fullName evidence="9">Peptidoglycan polymerase</fullName>
    </alternativeName>
</protein>
<evidence type="ECO:0000313" key="19">
    <source>
        <dbReference type="EMBL" id="HJG37612.1"/>
    </source>
</evidence>
<dbReference type="GO" id="GO:0008360">
    <property type="term" value="P:regulation of cell shape"/>
    <property type="evidence" value="ECO:0007669"/>
    <property type="project" value="UniProtKB-KW"/>
</dbReference>
<dbReference type="EMBL" id="DYUZ01000029">
    <property type="protein sequence ID" value="HJG37612.1"/>
    <property type="molecule type" value="Genomic_DNA"/>
</dbReference>
<evidence type="ECO:0000256" key="3">
    <source>
        <dbReference type="ARBA" id="ARBA00022679"/>
    </source>
</evidence>
<dbReference type="EC" id="2.4.99.28" evidence="14"/>
<feature type="transmembrane region" description="Helical" evidence="18">
    <location>
        <begin position="106"/>
        <end position="124"/>
    </location>
</feature>
<evidence type="ECO:0000256" key="10">
    <source>
        <dbReference type="ARBA" id="ARBA00033270"/>
    </source>
</evidence>
<reference evidence="19" key="2">
    <citation type="submission" date="2021-09" db="EMBL/GenBank/DDBJ databases">
        <authorList>
            <person name="Gilroy R."/>
        </authorList>
    </citation>
    <scope>NUCLEOTIDE SEQUENCE</scope>
    <source>
        <strain evidence="19">ChiHjej13B12-9602</strain>
    </source>
</reference>
<evidence type="ECO:0000313" key="20">
    <source>
        <dbReference type="Proteomes" id="UP000753256"/>
    </source>
</evidence>
<keyword evidence="2" id="KW-0328">Glycosyltransferase</keyword>
<organism evidence="19 20">
    <name type="scientific">Enorma phocaeensis</name>
    <dbReference type="NCBI Taxonomy" id="1871019"/>
    <lineage>
        <taxon>Bacteria</taxon>
        <taxon>Bacillati</taxon>
        <taxon>Actinomycetota</taxon>
        <taxon>Coriobacteriia</taxon>
        <taxon>Coriobacteriales</taxon>
        <taxon>Coriobacteriaceae</taxon>
        <taxon>Enorma</taxon>
    </lineage>
</organism>
<feature type="compositionally biased region" description="Basic residues" evidence="17">
    <location>
        <begin position="569"/>
        <end position="583"/>
    </location>
</feature>
<evidence type="ECO:0000256" key="12">
    <source>
        <dbReference type="ARBA" id="ARBA00041185"/>
    </source>
</evidence>
<feature type="compositionally biased region" description="Gly residues" evidence="17">
    <location>
        <begin position="479"/>
        <end position="499"/>
    </location>
</feature>
<feature type="transmembrane region" description="Helical" evidence="18">
    <location>
        <begin position="194"/>
        <end position="216"/>
    </location>
</feature>
<comment type="subcellular location">
    <subcellularLocation>
        <location evidence="1">Membrane</location>
        <topology evidence="1">Multi-pass membrane protein</topology>
    </subcellularLocation>
</comment>
<evidence type="ECO:0000256" key="8">
    <source>
        <dbReference type="ARBA" id="ARBA00023136"/>
    </source>
</evidence>
<evidence type="ECO:0000256" key="11">
    <source>
        <dbReference type="ARBA" id="ARBA00038053"/>
    </source>
</evidence>
<keyword evidence="8 18" id="KW-0472">Membrane</keyword>
<keyword evidence="3" id="KW-0808">Transferase</keyword>
<comment type="function">
    <text evidence="16">Peptidoglycan polymerase that is essential for cell division.</text>
</comment>
<evidence type="ECO:0000256" key="1">
    <source>
        <dbReference type="ARBA" id="ARBA00004141"/>
    </source>
</evidence>